<evidence type="ECO:0000313" key="8">
    <source>
        <dbReference type="Proteomes" id="UP001063782"/>
    </source>
</evidence>
<dbReference type="PANTHER" id="PTHR30606">
    <property type="entry name" value="LIPID A BIOSYNTHESIS LAUROYL ACYLTRANSFERASE"/>
    <property type="match status" value="1"/>
</dbReference>
<dbReference type="InterPro" id="IPR004960">
    <property type="entry name" value="LipA_acyltrans"/>
</dbReference>
<keyword evidence="6 7" id="KW-0012">Acyltransferase</keyword>
<evidence type="ECO:0000256" key="2">
    <source>
        <dbReference type="ARBA" id="ARBA00022475"/>
    </source>
</evidence>
<dbReference type="CDD" id="cd07984">
    <property type="entry name" value="LPLAT_LABLAT-like"/>
    <property type="match status" value="1"/>
</dbReference>
<evidence type="ECO:0000256" key="6">
    <source>
        <dbReference type="ARBA" id="ARBA00023315"/>
    </source>
</evidence>
<reference evidence="7" key="1">
    <citation type="submission" date="2021-12" db="EMBL/GenBank/DDBJ databases">
        <title>taxonomy of Moraxella sp. ZY201224.</title>
        <authorList>
            <person name="Li F."/>
        </authorList>
    </citation>
    <scope>NUCLEOTIDE SEQUENCE</scope>
    <source>
        <strain evidence="7">ZY201224</strain>
    </source>
</reference>
<accession>A0ABY6F4L2</accession>
<evidence type="ECO:0000256" key="5">
    <source>
        <dbReference type="ARBA" id="ARBA00023136"/>
    </source>
</evidence>
<protein>
    <submittedName>
        <fullName evidence="7">Lysophospholipid acyltransferase family protein</fullName>
    </submittedName>
</protein>
<keyword evidence="8" id="KW-1185">Reference proteome</keyword>
<dbReference type="Pfam" id="PF03279">
    <property type="entry name" value="Lip_A_acyltrans"/>
    <property type="match status" value="1"/>
</dbReference>
<proteinExistence type="predicted"/>
<keyword evidence="4" id="KW-0808">Transferase</keyword>
<keyword evidence="5" id="KW-0472">Membrane</keyword>
<dbReference type="Proteomes" id="UP001063782">
    <property type="component" value="Chromosome"/>
</dbReference>
<dbReference type="PANTHER" id="PTHR30606:SF10">
    <property type="entry name" value="PHOSPHATIDYLINOSITOL MANNOSIDE ACYLTRANSFERASE"/>
    <property type="match status" value="1"/>
</dbReference>
<dbReference type="EMBL" id="CP089977">
    <property type="protein sequence ID" value="UXZ05024.1"/>
    <property type="molecule type" value="Genomic_DNA"/>
</dbReference>
<dbReference type="RefSeq" id="WP_263076526.1">
    <property type="nucleotide sequence ID" value="NZ_CP089977.1"/>
</dbReference>
<name>A0ABY6F4L2_9GAMM</name>
<evidence type="ECO:0000256" key="4">
    <source>
        <dbReference type="ARBA" id="ARBA00022679"/>
    </source>
</evidence>
<keyword evidence="3" id="KW-0997">Cell inner membrane</keyword>
<keyword evidence="2" id="KW-1003">Cell membrane</keyword>
<sequence length="309" mass="34648">MALHLIKYVPLSVLRGLATVCACIANTFHLGIYRSIWANLTLINPEMSDEQKTKLSKKILKNQLLSIVDTLKSWAMPPAWSVKKISKVHQLSILEAGFAHPNGMLLVVPHLGTWEMMNPWINSWGSPTIMYKPIKQPILNNFVLASRERTKSTLVPTDATGVKAVFKALKNGEFSVILPDHVPDLSGGVVVPFFGIETLSSTLTSKLAQKTHCALVGLSCIRTQTGDYEVFCYELDDPQLYDKDIHVATAALNRAVQSIIEPHFEHYMWGYRRFRETPLIDNPYPLSIDELTLLAKQLHARTQSKDNEG</sequence>
<evidence type="ECO:0000256" key="3">
    <source>
        <dbReference type="ARBA" id="ARBA00022519"/>
    </source>
</evidence>
<evidence type="ECO:0000313" key="7">
    <source>
        <dbReference type="EMBL" id="UXZ05024.1"/>
    </source>
</evidence>
<dbReference type="GO" id="GO:0016746">
    <property type="term" value="F:acyltransferase activity"/>
    <property type="evidence" value="ECO:0007669"/>
    <property type="project" value="UniProtKB-KW"/>
</dbReference>
<evidence type="ECO:0000256" key="1">
    <source>
        <dbReference type="ARBA" id="ARBA00004533"/>
    </source>
</evidence>
<gene>
    <name evidence="7" type="ORF">LU297_00795</name>
</gene>
<comment type="subcellular location">
    <subcellularLocation>
        <location evidence="1">Cell inner membrane</location>
    </subcellularLocation>
</comment>
<organism evidence="7 8">
    <name type="scientific">Moraxella nasicaprae</name>
    <dbReference type="NCBI Taxonomy" id="2904122"/>
    <lineage>
        <taxon>Bacteria</taxon>
        <taxon>Pseudomonadati</taxon>
        <taxon>Pseudomonadota</taxon>
        <taxon>Gammaproteobacteria</taxon>
        <taxon>Moraxellales</taxon>
        <taxon>Moraxellaceae</taxon>
        <taxon>Moraxella</taxon>
    </lineage>
</organism>